<evidence type="ECO:0000256" key="3">
    <source>
        <dbReference type="ARBA" id="ARBA00023125"/>
    </source>
</evidence>
<evidence type="ECO:0000259" key="5">
    <source>
        <dbReference type="PROSITE" id="PS50531"/>
    </source>
</evidence>
<accession>A0A523RVF6</accession>
<dbReference type="PANTHER" id="PTHR35004">
    <property type="entry name" value="TRANSPOSASE RV3428C-RELATED"/>
    <property type="match status" value="1"/>
</dbReference>
<dbReference type="InterPro" id="IPR036397">
    <property type="entry name" value="RNaseH_sf"/>
</dbReference>
<protein>
    <submittedName>
        <fullName evidence="7">IS21 family transposase</fullName>
    </submittedName>
</protein>
<dbReference type="SUPFAM" id="SSF53098">
    <property type="entry name" value="Ribonuclease H-like"/>
    <property type="match status" value="1"/>
</dbReference>
<comment type="caution">
    <text evidence="7">The sequence shown here is derived from an EMBL/GenBank/DDBJ whole genome shotgun (WGS) entry which is preliminary data.</text>
</comment>
<dbReference type="AlphaFoldDB" id="A0A523RVF6"/>
<proteinExistence type="inferred from homology"/>
<evidence type="ECO:0000256" key="4">
    <source>
        <dbReference type="ARBA" id="ARBA00023172"/>
    </source>
</evidence>
<evidence type="ECO:0000313" key="7">
    <source>
        <dbReference type="EMBL" id="TET09696.1"/>
    </source>
</evidence>
<dbReference type="InterPro" id="IPR001584">
    <property type="entry name" value="Integrase_cat-core"/>
</dbReference>
<dbReference type="Proteomes" id="UP000316360">
    <property type="component" value="Unassembled WGS sequence"/>
</dbReference>
<dbReference type="Pfam" id="PF22483">
    <property type="entry name" value="Mu-transpos_C_2"/>
    <property type="match status" value="1"/>
</dbReference>
<dbReference type="InterPro" id="IPR017894">
    <property type="entry name" value="HTH_IS21_transposase_type"/>
</dbReference>
<dbReference type="InterPro" id="IPR012337">
    <property type="entry name" value="RNaseH-like_sf"/>
</dbReference>
<evidence type="ECO:0000256" key="2">
    <source>
        <dbReference type="ARBA" id="ARBA00022578"/>
    </source>
</evidence>
<feature type="domain" description="Integrase catalytic" evidence="6">
    <location>
        <begin position="127"/>
        <end position="300"/>
    </location>
</feature>
<feature type="domain" description="HTH IS21-type" evidence="5">
    <location>
        <begin position="20"/>
        <end position="82"/>
    </location>
</feature>
<keyword evidence="2" id="KW-0815">Transposition</keyword>
<dbReference type="PROSITE" id="PS50994">
    <property type="entry name" value="INTEGRASE"/>
    <property type="match status" value="1"/>
</dbReference>
<dbReference type="GO" id="GO:0032196">
    <property type="term" value="P:transposition"/>
    <property type="evidence" value="ECO:0007669"/>
    <property type="project" value="UniProtKB-KW"/>
</dbReference>
<evidence type="ECO:0000313" key="8">
    <source>
        <dbReference type="Proteomes" id="UP000316360"/>
    </source>
</evidence>
<evidence type="ECO:0000256" key="1">
    <source>
        <dbReference type="ARBA" id="ARBA00009277"/>
    </source>
</evidence>
<dbReference type="GO" id="GO:0015074">
    <property type="term" value="P:DNA integration"/>
    <property type="evidence" value="ECO:0007669"/>
    <property type="project" value="InterPro"/>
</dbReference>
<dbReference type="PROSITE" id="PS50531">
    <property type="entry name" value="HTH_IS21"/>
    <property type="match status" value="1"/>
</dbReference>
<dbReference type="PANTHER" id="PTHR35004:SF6">
    <property type="entry name" value="TRANSPOSASE"/>
    <property type="match status" value="1"/>
</dbReference>
<dbReference type="InterPro" id="IPR054353">
    <property type="entry name" value="IstA-like_C"/>
</dbReference>
<dbReference type="GO" id="GO:0006310">
    <property type="term" value="P:DNA recombination"/>
    <property type="evidence" value="ECO:0007669"/>
    <property type="project" value="UniProtKB-KW"/>
</dbReference>
<organism evidence="7 8">
    <name type="scientific">Aerophobetes bacterium</name>
    <dbReference type="NCBI Taxonomy" id="2030807"/>
    <lineage>
        <taxon>Bacteria</taxon>
        <taxon>Candidatus Aerophobota</taxon>
    </lineage>
</organism>
<name>A0A523RVF6_UNCAE</name>
<keyword evidence="3" id="KW-0238">DNA-binding</keyword>
<dbReference type="NCBIfam" id="NF033546">
    <property type="entry name" value="transpos_IS21"/>
    <property type="match status" value="1"/>
</dbReference>
<dbReference type="EMBL" id="SOKJ01000271">
    <property type="protein sequence ID" value="TET09696.1"/>
    <property type="molecule type" value="Genomic_DNA"/>
</dbReference>
<reference evidence="7 8" key="1">
    <citation type="submission" date="2019-03" db="EMBL/GenBank/DDBJ databases">
        <title>Metabolic potential of uncultured bacteria and archaea associated with petroleum seepage in deep-sea sediments.</title>
        <authorList>
            <person name="Dong X."/>
            <person name="Hubert C."/>
        </authorList>
    </citation>
    <scope>NUCLEOTIDE SEQUENCE [LARGE SCALE GENOMIC DNA]</scope>
    <source>
        <strain evidence="7">E44_bin7</strain>
    </source>
</reference>
<dbReference type="GO" id="GO:0003677">
    <property type="term" value="F:DNA binding"/>
    <property type="evidence" value="ECO:0007669"/>
    <property type="project" value="UniProtKB-KW"/>
</dbReference>
<sequence>MIPSRNRKFQEVKGGMITMQQWAAIRQLEKQGFGKRTITRMLGISRNTVRRALKQEDIPKYERKKLPVKKVDPFQGMVKEMLWEKEFIGTRILTEIKKEGYTGSLTTLYRFLSTVKKDPPLKTTCRYETDPAEQGQFDWTSYEVILGGKKCKVTSFLFILGYSRRKYMTFSLNQTLASVIEALEEALRFFGGSPEKVLLDNAKQMIVEHLSDGTVRINETFLKLAGLYRFKPDPCKLYWPRTKGKVERPFYYIEQHFIKGGEFSSLEDLIKRGQSFIDSWDDRPNGTTLEKPRVRFEEERDLLISLPVARFSPTIRELRKVSWDCLVSFRAVRYSCPHRFAGKRVWVRESHGSVLEVMDLSGSVIARHSLSDKKGATIIQKQHYEGIKSSTPKTAPRIREIFVETFSKADVFYQGLVKMTSYNAPYHAKKILEQRRIYEDQFIEETLQKAMEFGAFSHQAVGNILKEYPLKEDPLSIKNANYSLSSTTRRPLSEYNLLLTEVKEGI</sequence>
<comment type="similarity">
    <text evidence="1">Belongs to the transposase IS21/IS408/IS1162 family.</text>
</comment>
<keyword evidence="4" id="KW-0233">DNA recombination</keyword>
<gene>
    <name evidence="7" type="ORF">E3J84_04825</name>
</gene>
<dbReference type="Gene3D" id="3.30.420.10">
    <property type="entry name" value="Ribonuclease H-like superfamily/Ribonuclease H"/>
    <property type="match status" value="1"/>
</dbReference>
<evidence type="ECO:0000259" key="6">
    <source>
        <dbReference type="PROSITE" id="PS50994"/>
    </source>
</evidence>